<protein>
    <submittedName>
        <fullName evidence="2">Uncharacterized protein</fullName>
    </submittedName>
</protein>
<feature type="region of interest" description="Disordered" evidence="1">
    <location>
        <begin position="70"/>
        <end position="118"/>
    </location>
</feature>
<accession>A0A5B7FST4</accession>
<comment type="caution">
    <text evidence="2">The sequence shown here is derived from an EMBL/GenBank/DDBJ whole genome shotgun (WGS) entry which is preliminary data.</text>
</comment>
<evidence type="ECO:0000256" key="1">
    <source>
        <dbReference type="SAM" id="MobiDB-lite"/>
    </source>
</evidence>
<gene>
    <name evidence="2" type="ORF">E2C01_044704</name>
</gene>
<name>A0A5B7FST4_PORTR</name>
<reference evidence="2 3" key="1">
    <citation type="submission" date="2019-05" db="EMBL/GenBank/DDBJ databases">
        <title>Another draft genome of Portunus trituberculatus and its Hox gene families provides insights of decapod evolution.</title>
        <authorList>
            <person name="Jeong J.-H."/>
            <person name="Song I."/>
            <person name="Kim S."/>
            <person name="Choi T."/>
            <person name="Kim D."/>
            <person name="Ryu S."/>
            <person name="Kim W."/>
        </authorList>
    </citation>
    <scope>NUCLEOTIDE SEQUENCE [LARGE SCALE GENOMIC DNA]</scope>
    <source>
        <tissue evidence="2">Muscle</tissue>
    </source>
</reference>
<feature type="compositionally biased region" description="Polar residues" evidence="1">
    <location>
        <begin position="70"/>
        <end position="86"/>
    </location>
</feature>
<evidence type="ECO:0000313" key="3">
    <source>
        <dbReference type="Proteomes" id="UP000324222"/>
    </source>
</evidence>
<sequence>MKVIHCTFPLTSTHTFAGVKLVVECGLAWSCCLVTQGPPPTVYMSIMENTAYMDASPIITGPTIMALITSSRSTSPLAGQQGQPRQGDTRPGATQGEERPGHLPSKPRHPPPTALTRD</sequence>
<keyword evidence="3" id="KW-1185">Reference proteome</keyword>
<dbReference type="AlphaFoldDB" id="A0A5B7FST4"/>
<proteinExistence type="predicted"/>
<evidence type="ECO:0000313" key="2">
    <source>
        <dbReference type="EMBL" id="MPC50870.1"/>
    </source>
</evidence>
<organism evidence="2 3">
    <name type="scientific">Portunus trituberculatus</name>
    <name type="common">Swimming crab</name>
    <name type="synonym">Neptunus trituberculatus</name>
    <dbReference type="NCBI Taxonomy" id="210409"/>
    <lineage>
        <taxon>Eukaryota</taxon>
        <taxon>Metazoa</taxon>
        <taxon>Ecdysozoa</taxon>
        <taxon>Arthropoda</taxon>
        <taxon>Crustacea</taxon>
        <taxon>Multicrustacea</taxon>
        <taxon>Malacostraca</taxon>
        <taxon>Eumalacostraca</taxon>
        <taxon>Eucarida</taxon>
        <taxon>Decapoda</taxon>
        <taxon>Pleocyemata</taxon>
        <taxon>Brachyura</taxon>
        <taxon>Eubrachyura</taxon>
        <taxon>Portunoidea</taxon>
        <taxon>Portunidae</taxon>
        <taxon>Portuninae</taxon>
        <taxon>Portunus</taxon>
    </lineage>
</organism>
<dbReference type="EMBL" id="VSRR010009776">
    <property type="protein sequence ID" value="MPC50870.1"/>
    <property type="molecule type" value="Genomic_DNA"/>
</dbReference>
<dbReference type="Proteomes" id="UP000324222">
    <property type="component" value="Unassembled WGS sequence"/>
</dbReference>